<protein>
    <submittedName>
        <fullName evidence="2">Aldehyde oxidoreductase molybdenum-binding subunit PaoC</fullName>
        <ecNumber evidence="2">1.2.99.6</ecNumber>
    </submittedName>
</protein>
<keyword evidence="3" id="KW-1185">Reference proteome</keyword>
<dbReference type="SUPFAM" id="SSF56003">
    <property type="entry name" value="Molybdenum cofactor-binding domain"/>
    <property type="match status" value="1"/>
</dbReference>
<dbReference type="EMBL" id="CP132315">
    <property type="protein sequence ID" value="WLS05940.1"/>
    <property type="molecule type" value="Genomic_DNA"/>
</dbReference>
<keyword evidence="2" id="KW-0560">Oxidoreductase</keyword>
<gene>
    <name evidence="2" type="primary">paoC</name>
    <name evidence="2" type="ORF">Q9315_18940</name>
</gene>
<dbReference type="Pfam" id="PF20256">
    <property type="entry name" value="MoCoBD_2"/>
    <property type="match status" value="1"/>
</dbReference>
<sequence>MQFDKPATTNPIDRLNVVGRTVPRVDGELKTTGNARYAYEWHDPQMDYAYGHPVGAAIAKGRIRSIDTEAAKKAPGVLAVVTALDVGEREKGKYNTATVFGGDKIQHYHQAVAVVVARSFEEARAAGALVKVEYAPEDGAYDLEEAMDGAVKPDDSDEPDTAVGDFERAFADAPVTLDAVYRTPDQSHAMMEPHASIAAWKNDDLTIWTSSQMIDWWRSDLATTLGIDKERVHLMSPFIGGGFGGKLFLRADAVLAAFAAKAAGRPVKVALPRPLVANNTTHRPATVQRIRIGAERDGRITAIGHQSWSGDLPGGQPELAVNQTRLLYAGANRKTAMRLATLDLPEGNSMRAPGEAPGMMALEIAIDEMAEKLQMDPVEFRILNDTQVDPEKPERPFSHRNLIGCLRLGAERFGWQKRGAPATRREDGVLVGVGVAAAFRNNLLMPSGARVRLDGDGMITVETDMTDIGTGSYTIIAQTAAEMMGVDIDRVTVRLGDSRFPVSSGSGGQFGGNSSTSGVYAACVKLRAAVAARLGFNTQDVVFDGGQVRSGDRAVPLSQAAGADGLIGEDTMTWGDLDKTHQQSTFGAHFVEVGVDIVTGETRIRRMLAVCASGRILNPLTARSQVIGAMTMGAGAALSEELVVDTRRGFFVNHDLAGYEVPVHADIPHQDVIFMDETDPFSSPMKAKGVGELGLCGVAAAIANAIYNATGVRVRDYPITLDKLIGGLPRVA</sequence>
<dbReference type="InterPro" id="IPR000674">
    <property type="entry name" value="Ald_Oxase/Xan_DH_a/b"/>
</dbReference>
<dbReference type="Pfam" id="PF02738">
    <property type="entry name" value="MoCoBD_1"/>
    <property type="match status" value="1"/>
</dbReference>
<dbReference type="Pfam" id="PF01315">
    <property type="entry name" value="Ald_Xan_dh_C"/>
    <property type="match status" value="1"/>
</dbReference>
<keyword evidence="2" id="KW-0614">Plasmid</keyword>
<dbReference type="InterPro" id="IPR046867">
    <property type="entry name" value="AldOxase/xan_DH_MoCoBD2"/>
</dbReference>
<dbReference type="SMART" id="SM01008">
    <property type="entry name" value="Ald_Xan_dh_C"/>
    <property type="match status" value="1"/>
</dbReference>
<dbReference type="NCBIfam" id="NF041671">
    <property type="entry name" value="peri_hyde_PaoC"/>
    <property type="match status" value="1"/>
</dbReference>
<accession>A0ABY9KDA5</accession>
<dbReference type="Gene3D" id="3.30.365.10">
    <property type="entry name" value="Aldehyde oxidase/xanthine dehydrogenase, molybdopterin binding domain"/>
    <property type="match status" value="4"/>
</dbReference>
<dbReference type="InterPro" id="IPR037165">
    <property type="entry name" value="AldOxase/xan_DH_Mopterin-bd_sf"/>
</dbReference>
<evidence type="ECO:0000259" key="1">
    <source>
        <dbReference type="SMART" id="SM01008"/>
    </source>
</evidence>
<dbReference type="InterPro" id="IPR008274">
    <property type="entry name" value="AldOxase/xan_DH_MoCoBD1"/>
</dbReference>
<dbReference type="Proteomes" id="UP001225788">
    <property type="component" value="Plasmid unnamed1"/>
</dbReference>
<dbReference type="EC" id="1.2.99.6" evidence="2"/>
<dbReference type="InterPro" id="IPR036856">
    <property type="entry name" value="Ald_Oxase/Xan_DH_a/b_sf"/>
</dbReference>
<dbReference type="RefSeq" id="WP_306162330.1">
    <property type="nucleotide sequence ID" value="NZ_CP132315.1"/>
</dbReference>
<dbReference type="PANTHER" id="PTHR11908:SF123">
    <property type="entry name" value="ALDEHYDE OXIDOREDUCTASE MOLYBDENUM-BINDING SUBUNIT PAOC"/>
    <property type="match status" value="1"/>
</dbReference>
<geneLocation type="plasmid" evidence="2 3">
    <name>unnamed1</name>
</geneLocation>
<proteinExistence type="predicted"/>
<name>A0ABY9KDA5_9HYPH</name>
<reference evidence="2 3" key="1">
    <citation type="submission" date="2023-08" db="EMBL/GenBank/DDBJ databases">
        <title>Pathogen: clinical or host-associated sample.</title>
        <authorList>
            <person name="Hergert J."/>
            <person name="Casey R."/>
            <person name="Wagner J."/>
            <person name="Young E.L."/>
            <person name="Oakeson K.F."/>
        </authorList>
    </citation>
    <scope>NUCLEOTIDE SEQUENCE [LARGE SCALE GENOMIC DNA]</scope>
    <source>
        <strain evidence="2 3">UPHL-collab-2</strain>
        <plasmid evidence="2 3">unnamed1</plasmid>
    </source>
</reference>
<dbReference type="PANTHER" id="PTHR11908">
    <property type="entry name" value="XANTHINE DEHYDROGENASE"/>
    <property type="match status" value="1"/>
</dbReference>
<dbReference type="GO" id="GO:0047770">
    <property type="term" value="F:carboxylate reductase activity"/>
    <property type="evidence" value="ECO:0007669"/>
    <property type="project" value="UniProtKB-EC"/>
</dbReference>
<evidence type="ECO:0000313" key="3">
    <source>
        <dbReference type="Proteomes" id="UP001225788"/>
    </source>
</evidence>
<dbReference type="SUPFAM" id="SSF54665">
    <property type="entry name" value="CO dehydrogenase molybdoprotein N-domain-like"/>
    <property type="match status" value="1"/>
</dbReference>
<dbReference type="InterPro" id="IPR049648">
    <property type="entry name" value="PaoC-like"/>
</dbReference>
<dbReference type="Gene3D" id="3.90.1170.50">
    <property type="entry name" value="Aldehyde oxidase/xanthine dehydrogenase, a/b hammerhead"/>
    <property type="match status" value="1"/>
</dbReference>
<feature type="domain" description="Aldehyde oxidase/xanthine dehydrogenase a/b hammerhead" evidence="1">
    <location>
        <begin position="32"/>
        <end position="138"/>
    </location>
</feature>
<organism evidence="2 3">
    <name type="scientific">Shinella oryzae</name>
    <dbReference type="NCBI Taxonomy" id="2871820"/>
    <lineage>
        <taxon>Bacteria</taxon>
        <taxon>Pseudomonadati</taxon>
        <taxon>Pseudomonadota</taxon>
        <taxon>Alphaproteobacteria</taxon>
        <taxon>Hyphomicrobiales</taxon>
        <taxon>Rhizobiaceae</taxon>
        <taxon>Shinella</taxon>
    </lineage>
</organism>
<evidence type="ECO:0000313" key="2">
    <source>
        <dbReference type="EMBL" id="WLS05940.1"/>
    </source>
</evidence>
<dbReference type="InterPro" id="IPR016208">
    <property type="entry name" value="Ald_Oxase/xanthine_DH-like"/>
</dbReference>